<keyword evidence="2" id="KW-0732">Signal</keyword>
<dbReference type="AlphaFoldDB" id="A0A7G1HYJ2"/>
<feature type="domain" description="Acetyl xylan esterase" evidence="3">
    <location>
        <begin position="126"/>
        <end position="414"/>
    </location>
</feature>
<dbReference type="Proteomes" id="UP000594042">
    <property type="component" value="Chromosome"/>
</dbReference>
<name>A0A7G1HYJ2_9BACT</name>
<evidence type="ECO:0000313" key="5">
    <source>
        <dbReference type="Proteomes" id="UP000594042"/>
    </source>
</evidence>
<feature type="active site" description="Nucleophile" evidence="1">
    <location>
        <position position="294"/>
    </location>
</feature>
<dbReference type="SUPFAM" id="SSF53474">
    <property type="entry name" value="alpha/beta-Hydrolases"/>
    <property type="match status" value="1"/>
</dbReference>
<dbReference type="InterPro" id="IPR039069">
    <property type="entry name" value="CE7"/>
</dbReference>
<evidence type="ECO:0000313" key="4">
    <source>
        <dbReference type="EMBL" id="BCI64736.1"/>
    </source>
</evidence>
<evidence type="ECO:0000256" key="2">
    <source>
        <dbReference type="SAM" id="SignalP"/>
    </source>
</evidence>
<proteinExistence type="predicted"/>
<feature type="active site" description="Charge relay system" evidence="1">
    <location>
        <position position="379"/>
    </location>
</feature>
<sequence length="431" mass="49374">MRKLSLLFFFVCISWVCVAQPMRQMIQVSVVPDSETWLYPLGKDACFTITVTKDGILQKGVEVRYELSRDMMEPFKEETIVLKNGKITVDAGSLRTPGFLRCRAFVEVGEKMYEGRATAGYEPQSLKPTTKMPADFLDFWEKAKRENADVPMDARLRLLPERCTSKVDVYELSVQNFQYGSRMFGILCIPKGDKKYPALLRVPGAGVRPYEGHIAEAERGYITLDMGIHGVPVTMPASVYQDLRYGPLDSYWNFNWDNLETVYYKRVYMGCLRMVDYIYSMSKFNGDLIVYGGSQGGLLSLVTAALDDRVMGCVVFYPALADVNGYLHGRAGGWPHYFKEKDYADVTIRRKEEVIAYYDAVNFARILDKPIFISFGYNDMVCPPTTSYAVYNSILSPKTFIPAPETEHYNYPELWREAWMWGEKLLMENKK</sequence>
<dbReference type="RefSeq" id="WP_021930114.1">
    <property type="nucleotide sequence ID" value="NZ_AP023322.1"/>
</dbReference>
<dbReference type="PANTHER" id="PTHR40111">
    <property type="entry name" value="CEPHALOSPORIN-C DEACETYLASE"/>
    <property type="match status" value="1"/>
</dbReference>
<evidence type="ECO:0000256" key="1">
    <source>
        <dbReference type="PIRSR" id="PIRSR639069-1"/>
    </source>
</evidence>
<keyword evidence="5" id="KW-1185">Reference proteome</keyword>
<dbReference type="GO" id="GO:0052689">
    <property type="term" value="F:carboxylic ester hydrolase activity"/>
    <property type="evidence" value="ECO:0007669"/>
    <property type="project" value="TreeGrafter"/>
</dbReference>
<dbReference type="InterPro" id="IPR008391">
    <property type="entry name" value="AXE1_dom"/>
</dbReference>
<dbReference type="PANTHER" id="PTHR40111:SF1">
    <property type="entry name" value="CEPHALOSPORIN-C DEACETYLASE"/>
    <property type="match status" value="1"/>
</dbReference>
<accession>A0A7G1HYJ2</accession>
<dbReference type="KEGG" id="copr:Cop2CBH44_30890"/>
<dbReference type="Pfam" id="PF05448">
    <property type="entry name" value="AXE1"/>
    <property type="match status" value="1"/>
</dbReference>
<protein>
    <submittedName>
        <fullName evidence="4">Cephalosporin deacetylase</fullName>
    </submittedName>
</protein>
<dbReference type="InterPro" id="IPR029058">
    <property type="entry name" value="AB_hydrolase_fold"/>
</dbReference>
<dbReference type="Gene3D" id="3.40.50.1820">
    <property type="entry name" value="alpha/beta hydrolase"/>
    <property type="match status" value="1"/>
</dbReference>
<feature type="chain" id="PRO_5028932554" evidence="2">
    <location>
        <begin position="20"/>
        <end position="431"/>
    </location>
</feature>
<evidence type="ECO:0000259" key="3">
    <source>
        <dbReference type="Pfam" id="PF05448"/>
    </source>
</evidence>
<gene>
    <name evidence="4" type="ORF">Cop2CBH44_30890</name>
</gene>
<dbReference type="EMBL" id="AP023322">
    <property type="protein sequence ID" value="BCI64736.1"/>
    <property type="molecule type" value="Genomic_DNA"/>
</dbReference>
<dbReference type="GO" id="GO:0005976">
    <property type="term" value="P:polysaccharide metabolic process"/>
    <property type="evidence" value="ECO:0007669"/>
    <property type="project" value="TreeGrafter"/>
</dbReference>
<reference evidence="5" key="1">
    <citation type="submission" date="2020-07" db="EMBL/GenBank/DDBJ databases">
        <title>Complete genome sequencing of Coprobacter sp. strain 2CBH44.</title>
        <authorList>
            <person name="Sakamoto M."/>
            <person name="Murakami T."/>
            <person name="Mori H."/>
        </authorList>
    </citation>
    <scope>NUCLEOTIDE SEQUENCE [LARGE SCALE GENOMIC DNA]</scope>
    <source>
        <strain evidence="5">2CBH44</strain>
    </source>
</reference>
<feature type="active site" description="Charge relay system" evidence="1">
    <location>
        <position position="408"/>
    </location>
</feature>
<feature type="signal peptide" evidence="2">
    <location>
        <begin position="1"/>
        <end position="19"/>
    </location>
</feature>
<organism evidence="4 5">
    <name type="scientific">Coprobacter secundus subsp. similis</name>
    <dbReference type="NCBI Taxonomy" id="2751153"/>
    <lineage>
        <taxon>Bacteria</taxon>
        <taxon>Pseudomonadati</taxon>
        <taxon>Bacteroidota</taxon>
        <taxon>Bacteroidia</taxon>
        <taxon>Bacteroidales</taxon>
        <taxon>Barnesiellaceae</taxon>
        <taxon>Coprobacter</taxon>
    </lineage>
</organism>